<evidence type="ECO:0000256" key="1">
    <source>
        <dbReference type="ARBA" id="ARBA00001255"/>
    </source>
</evidence>
<dbReference type="PANTHER" id="PTHR35273">
    <property type="entry name" value="ALPHA-1,4 POLYGALACTOSAMINIDASE, PUTATIVE (AFU_ORTHOLOGUE AFUA_3G07890)-RELATED"/>
    <property type="match status" value="1"/>
</dbReference>
<protein>
    <recommendedName>
        <fullName evidence="2">alpha-galactosidase</fullName>
        <ecNumber evidence="2">3.2.1.22</ecNumber>
    </recommendedName>
</protein>
<dbReference type="STRING" id="1448321.A0A317VWH8"/>
<evidence type="ECO:0000256" key="3">
    <source>
        <dbReference type="SAM" id="SignalP"/>
    </source>
</evidence>
<dbReference type="VEuPathDB" id="FungiDB:BO70DRAFT_388207"/>
<dbReference type="InterPro" id="IPR013785">
    <property type="entry name" value="Aldolase_TIM"/>
</dbReference>
<dbReference type="OrthoDB" id="2108802at2759"/>
<evidence type="ECO:0000259" key="4">
    <source>
        <dbReference type="Pfam" id="PF03537"/>
    </source>
</evidence>
<dbReference type="SUPFAM" id="SSF51445">
    <property type="entry name" value="(Trans)glycosidases"/>
    <property type="match status" value="1"/>
</dbReference>
<name>A0A317VWH8_9EURO</name>
<evidence type="ECO:0000313" key="5">
    <source>
        <dbReference type="EMBL" id="PWY77367.1"/>
    </source>
</evidence>
<proteinExistence type="predicted"/>
<organism evidence="5 6">
    <name type="scientific">Aspergillus heteromorphus CBS 117.55</name>
    <dbReference type="NCBI Taxonomy" id="1448321"/>
    <lineage>
        <taxon>Eukaryota</taxon>
        <taxon>Fungi</taxon>
        <taxon>Dikarya</taxon>
        <taxon>Ascomycota</taxon>
        <taxon>Pezizomycotina</taxon>
        <taxon>Eurotiomycetes</taxon>
        <taxon>Eurotiomycetidae</taxon>
        <taxon>Eurotiales</taxon>
        <taxon>Aspergillaceae</taxon>
        <taxon>Aspergillus</taxon>
        <taxon>Aspergillus subgen. Circumdati</taxon>
    </lineage>
</organism>
<sequence length="277" mass="31738">MIFPVYFVFLLLSHLLTLLPSTSPTPVNTTIWQPRVGTTWQIELPEKLTDSMLNVEVYDIDLFINHKPTIDTLHAKNRKVICYFSAGTYEPYRCDHRRFHEEDMGKNLTNADWHTERWLNINSPNVRSIMSSRLDLAAYNGCDGVDPDNVDGYNNDNGLGLTEKDSVEYVLWLAKEASSRGLAIGLKNAGEIISQTIDHMQWSVNEQCAQKHECQMFAPFVEQGKPVFHIEYPKGEDVADENPVDDEKKKQACEFENSGLFSTVMKNMKLDKWLQNC</sequence>
<dbReference type="GO" id="GO:0004557">
    <property type="term" value="F:alpha-galactosidase activity"/>
    <property type="evidence" value="ECO:0007669"/>
    <property type="project" value="UniProtKB-EC"/>
</dbReference>
<dbReference type="EC" id="3.2.1.22" evidence="2"/>
<dbReference type="RefSeq" id="XP_025397940.1">
    <property type="nucleotide sequence ID" value="XM_025545970.1"/>
</dbReference>
<feature type="signal peptide" evidence="3">
    <location>
        <begin position="1"/>
        <end position="24"/>
    </location>
</feature>
<dbReference type="EMBL" id="MSFL01000018">
    <property type="protein sequence ID" value="PWY77367.1"/>
    <property type="molecule type" value="Genomic_DNA"/>
</dbReference>
<dbReference type="PANTHER" id="PTHR35273:SF2">
    <property type="entry name" value="ALPHA-GALACTOSIDASE"/>
    <property type="match status" value="1"/>
</dbReference>
<dbReference type="Proteomes" id="UP000247233">
    <property type="component" value="Unassembled WGS sequence"/>
</dbReference>
<dbReference type="InterPro" id="IPR004352">
    <property type="entry name" value="GH114_TIM-barrel"/>
</dbReference>
<feature type="chain" id="PRO_5016411089" description="alpha-galactosidase" evidence="3">
    <location>
        <begin position="25"/>
        <end position="277"/>
    </location>
</feature>
<evidence type="ECO:0000256" key="2">
    <source>
        <dbReference type="ARBA" id="ARBA00012755"/>
    </source>
</evidence>
<dbReference type="InterPro" id="IPR017853">
    <property type="entry name" value="GH"/>
</dbReference>
<dbReference type="AlphaFoldDB" id="A0A317VWH8"/>
<comment type="catalytic activity">
    <reaction evidence="1">
        <text>Hydrolysis of terminal, non-reducing alpha-D-galactose residues in alpha-D-galactosides, including galactose oligosaccharides, galactomannans and galactolipids.</text>
        <dbReference type="EC" id="3.2.1.22"/>
    </reaction>
</comment>
<accession>A0A317VWH8</accession>
<dbReference type="Gene3D" id="3.20.20.70">
    <property type="entry name" value="Aldolase class I"/>
    <property type="match status" value="1"/>
</dbReference>
<keyword evidence="6" id="KW-1185">Reference proteome</keyword>
<feature type="domain" description="Glycoside-hydrolase family GH114 TIM-barrel" evidence="4">
    <location>
        <begin position="39"/>
        <end position="273"/>
    </location>
</feature>
<dbReference type="Pfam" id="PF03537">
    <property type="entry name" value="Glyco_hydro_114"/>
    <property type="match status" value="1"/>
</dbReference>
<evidence type="ECO:0000313" key="6">
    <source>
        <dbReference type="Proteomes" id="UP000247233"/>
    </source>
</evidence>
<comment type="caution">
    <text evidence="5">The sequence shown here is derived from an EMBL/GenBank/DDBJ whole genome shotgun (WGS) entry which is preliminary data.</text>
</comment>
<gene>
    <name evidence="5" type="ORF">BO70DRAFT_388207</name>
</gene>
<keyword evidence="3" id="KW-0732">Signal</keyword>
<dbReference type="GeneID" id="37068207"/>
<reference evidence="5 6" key="1">
    <citation type="submission" date="2016-12" db="EMBL/GenBank/DDBJ databases">
        <title>The genomes of Aspergillus section Nigri reveals drivers in fungal speciation.</title>
        <authorList>
            <consortium name="DOE Joint Genome Institute"/>
            <person name="Vesth T.C."/>
            <person name="Nybo J."/>
            <person name="Theobald S."/>
            <person name="Brandl J."/>
            <person name="Frisvad J.C."/>
            <person name="Nielsen K.F."/>
            <person name="Lyhne E.K."/>
            <person name="Kogle M.E."/>
            <person name="Kuo A."/>
            <person name="Riley R."/>
            <person name="Clum A."/>
            <person name="Nolan M."/>
            <person name="Lipzen A."/>
            <person name="Salamov A."/>
            <person name="Henrissat B."/>
            <person name="Wiebenga A."/>
            <person name="De Vries R.P."/>
            <person name="Grigoriev I.V."/>
            <person name="Mortensen U.H."/>
            <person name="Andersen M.R."/>
            <person name="Baker S.E."/>
        </authorList>
    </citation>
    <scope>NUCLEOTIDE SEQUENCE [LARGE SCALE GENOMIC DNA]</scope>
    <source>
        <strain evidence="5 6">CBS 117.55</strain>
    </source>
</reference>